<gene>
    <name evidence="1" type="ORF">MRB53_026942</name>
</gene>
<accession>A0ACC2LKS0</accession>
<name>A0ACC2LKS0_PERAE</name>
<dbReference type="EMBL" id="CM056816">
    <property type="protein sequence ID" value="KAJ8633606.1"/>
    <property type="molecule type" value="Genomic_DNA"/>
</dbReference>
<protein>
    <submittedName>
        <fullName evidence="1">Uncharacterized protein</fullName>
    </submittedName>
</protein>
<organism evidence="1 2">
    <name type="scientific">Persea americana</name>
    <name type="common">Avocado</name>
    <dbReference type="NCBI Taxonomy" id="3435"/>
    <lineage>
        <taxon>Eukaryota</taxon>
        <taxon>Viridiplantae</taxon>
        <taxon>Streptophyta</taxon>
        <taxon>Embryophyta</taxon>
        <taxon>Tracheophyta</taxon>
        <taxon>Spermatophyta</taxon>
        <taxon>Magnoliopsida</taxon>
        <taxon>Magnoliidae</taxon>
        <taxon>Laurales</taxon>
        <taxon>Lauraceae</taxon>
        <taxon>Persea</taxon>
    </lineage>
</organism>
<sequence>MWSASSSQSQLVRPWYEVGQVHIYAKEGEEIDLVAFSDEMVDGKISPASITHLGLLVVLFANEGMGFNS</sequence>
<keyword evidence="2" id="KW-1185">Reference proteome</keyword>
<evidence type="ECO:0000313" key="1">
    <source>
        <dbReference type="EMBL" id="KAJ8633606.1"/>
    </source>
</evidence>
<reference evidence="1 2" key="1">
    <citation type="journal article" date="2022" name="Hortic Res">
        <title>A haplotype resolved chromosomal level avocado genome allows analysis of novel avocado genes.</title>
        <authorList>
            <person name="Nath O."/>
            <person name="Fletcher S.J."/>
            <person name="Hayward A."/>
            <person name="Shaw L.M."/>
            <person name="Masouleh A.K."/>
            <person name="Furtado A."/>
            <person name="Henry R.J."/>
            <person name="Mitter N."/>
        </authorList>
    </citation>
    <scope>NUCLEOTIDE SEQUENCE [LARGE SCALE GENOMIC DNA]</scope>
    <source>
        <strain evidence="2">cv. Hass</strain>
    </source>
</reference>
<comment type="caution">
    <text evidence="1">The sequence shown here is derived from an EMBL/GenBank/DDBJ whole genome shotgun (WGS) entry which is preliminary data.</text>
</comment>
<dbReference type="Proteomes" id="UP001234297">
    <property type="component" value="Chromosome 8"/>
</dbReference>
<evidence type="ECO:0000313" key="2">
    <source>
        <dbReference type="Proteomes" id="UP001234297"/>
    </source>
</evidence>
<proteinExistence type="predicted"/>